<organism evidence="1 2">
    <name type="scientific">Curtobacterium flaccumfaciens</name>
    <dbReference type="NCBI Taxonomy" id="2035"/>
    <lineage>
        <taxon>Bacteria</taxon>
        <taxon>Bacillati</taxon>
        <taxon>Actinomycetota</taxon>
        <taxon>Actinomycetes</taxon>
        <taxon>Micrococcales</taxon>
        <taxon>Microbacteriaceae</taxon>
        <taxon>Curtobacterium</taxon>
    </lineage>
</organism>
<reference evidence="1 2" key="1">
    <citation type="submission" date="2019-03" db="EMBL/GenBank/DDBJ databases">
        <title>Genomic analyses of the natural microbiome of Caenorhabditis elegans.</title>
        <authorList>
            <person name="Samuel B."/>
        </authorList>
    </citation>
    <scope>NUCLEOTIDE SEQUENCE [LARGE SCALE GENOMIC DNA]</scope>
    <source>
        <strain evidence="1 2">JUb65</strain>
    </source>
</reference>
<name>A0A4R6DE52_9MICO</name>
<dbReference type="Proteomes" id="UP000295764">
    <property type="component" value="Unassembled WGS sequence"/>
</dbReference>
<accession>A0A4R6DE52</accession>
<gene>
    <name evidence="1" type="ORF">EDF64_110146</name>
</gene>
<dbReference type="AlphaFoldDB" id="A0A4R6DE52"/>
<comment type="caution">
    <text evidence="1">The sequence shown here is derived from an EMBL/GenBank/DDBJ whole genome shotgun (WGS) entry which is preliminary data.</text>
</comment>
<dbReference type="EMBL" id="SNVW01000010">
    <property type="protein sequence ID" value="TDN42885.1"/>
    <property type="molecule type" value="Genomic_DNA"/>
</dbReference>
<proteinExistence type="predicted"/>
<evidence type="ECO:0000313" key="1">
    <source>
        <dbReference type="EMBL" id="TDN42885.1"/>
    </source>
</evidence>
<evidence type="ECO:0000313" key="2">
    <source>
        <dbReference type="Proteomes" id="UP000295764"/>
    </source>
</evidence>
<protein>
    <submittedName>
        <fullName evidence="1">Uncharacterized protein</fullName>
    </submittedName>
</protein>
<sequence length="81" mass="9455">MIGRTLESRADEISNWLNMEPKPKPKPKIVTINGTFDQVIGRRFRDWVFTDEEQMWMQLLWDKNSPGGFVVRTAYPTRLGG</sequence>
<dbReference type="RefSeq" id="WP_133520611.1">
    <property type="nucleotide sequence ID" value="NZ_SNVW01000010.1"/>
</dbReference>